<evidence type="ECO:0000313" key="1">
    <source>
        <dbReference type="EMBL" id="ETO83129.1"/>
    </source>
</evidence>
<dbReference type="AlphaFoldDB" id="A0A081AW68"/>
<accession>A0A081AW68</accession>
<evidence type="ECO:0000313" key="2">
    <source>
        <dbReference type="Proteomes" id="UP000028582"/>
    </source>
</evidence>
<dbReference type="Proteomes" id="UP000028582">
    <property type="component" value="Unassembled WGS sequence"/>
</dbReference>
<gene>
    <name evidence="1" type="ORF">F444_02791</name>
</gene>
<protein>
    <submittedName>
        <fullName evidence="1">Uncharacterized protein</fullName>
    </submittedName>
</protein>
<organism evidence="1 2">
    <name type="scientific">Phytophthora nicotianae P1976</name>
    <dbReference type="NCBI Taxonomy" id="1317066"/>
    <lineage>
        <taxon>Eukaryota</taxon>
        <taxon>Sar</taxon>
        <taxon>Stramenopiles</taxon>
        <taxon>Oomycota</taxon>
        <taxon>Peronosporomycetes</taxon>
        <taxon>Peronosporales</taxon>
        <taxon>Peronosporaceae</taxon>
        <taxon>Phytophthora</taxon>
    </lineage>
</organism>
<comment type="caution">
    <text evidence="1">The sequence shown here is derived from an EMBL/GenBank/DDBJ whole genome shotgun (WGS) entry which is preliminary data.</text>
</comment>
<name>A0A081AW68_PHYNI</name>
<reference evidence="1 2" key="1">
    <citation type="submission" date="2013-11" db="EMBL/GenBank/DDBJ databases">
        <title>The Genome Sequence of Phytophthora parasitica P1976.</title>
        <authorList>
            <consortium name="The Broad Institute Genomics Platform"/>
            <person name="Russ C."/>
            <person name="Tyler B."/>
            <person name="Panabieres F."/>
            <person name="Shan W."/>
            <person name="Tripathy S."/>
            <person name="Grunwald N."/>
            <person name="Machado M."/>
            <person name="Johnson C.S."/>
            <person name="Walker B."/>
            <person name="Young S."/>
            <person name="Zeng Q."/>
            <person name="Gargeya S."/>
            <person name="Fitzgerald M."/>
            <person name="Haas B."/>
            <person name="Abouelleil A."/>
            <person name="Allen A.W."/>
            <person name="Alvarado L."/>
            <person name="Arachchi H.M."/>
            <person name="Berlin A.M."/>
            <person name="Chapman S.B."/>
            <person name="Gainer-Dewar J."/>
            <person name="Goldberg J."/>
            <person name="Griggs A."/>
            <person name="Gujja S."/>
            <person name="Hansen M."/>
            <person name="Howarth C."/>
            <person name="Imamovic A."/>
            <person name="Ireland A."/>
            <person name="Larimer J."/>
            <person name="McCowan C."/>
            <person name="Murphy C."/>
            <person name="Pearson M."/>
            <person name="Poon T.W."/>
            <person name="Priest M."/>
            <person name="Roberts A."/>
            <person name="Saif S."/>
            <person name="Shea T."/>
            <person name="Sisk P."/>
            <person name="Sykes S."/>
            <person name="Wortman J."/>
            <person name="Nusbaum C."/>
            <person name="Birren B."/>
        </authorList>
    </citation>
    <scope>NUCLEOTIDE SEQUENCE [LARGE SCALE GENOMIC DNA]</scope>
    <source>
        <strain evidence="1 2">P1976</strain>
    </source>
</reference>
<sequence length="60" mass="6842">MNRYNPDRKFDMIKKLLTTYDDIYLAKAFQTATKVKSGEFPSKIVWSTEIVAKALPEGAT</sequence>
<dbReference type="EMBL" id="ANJA01000554">
    <property type="protein sequence ID" value="ETO83129.1"/>
    <property type="molecule type" value="Genomic_DNA"/>
</dbReference>
<proteinExistence type="predicted"/>